<dbReference type="InterPro" id="IPR007123">
    <property type="entry name" value="Gelsolin-like_dom"/>
</dbReference>
<evidence type="ECO:0000256" key="5">
    <source>
        <dbReference type="ARBA" id="ARBA00022824"/>
    </source>
</evidence>
<dbReference type="PANTHER" id="PTHR11141:SF0">
    <property type="entry name" value="PROTEIN TRANSPORT PROTEIN SEC23"/>
    <property type="match status" value="1"/>
</dbReference>
<dbReference type="GO" id="GO:0006886">
    <property type="term" value="P:intracellular protein transport"/>
    <property type="evidence" value="ECO:0007669"/>
    <property type="project" value="InterPro"/>
</dbReference>
<evidence type="ECO:0000313" key="19">
    <source>
        <dbReference type="Proteomes" id="UP000709295"/>
    </source>
</evidence>
<feature type="compositionally biased region" description="Low complexity" evidence="12">
    <location>
        <begin position="516"/>
        <end position="531"/>
    </location>
</feature>
<dbReference type="InterPro" id="IPR006896">
    <property type="entry name" value="Sec23/24_trunk_dom"/>
</dbReference>
<comment type="function">
    <text evidence="11">Component of the coat protein complex II (COPII) which promotes the formation of transport vesicles from the endoplasmic reticulum (ER). The coat has two main functions, the physical deformation of the endoplasmic reticulum membrane into vesicles and the selection of cargo molecules.</text>
</comment>
<dbReference type="InterPro" id="IPR037364">
    <property type="entry name" value="Sec23"/>
</dbReference>
<feature type="domain" description="Sec23/Sec24 trunk" evidence="15">
    <location>
        <begin position="432"/>
        <end position="699"/>
    </location>
</feature>
<evidence type="ECO:0000256" key="8">
    <source>
        <dbReference type="ARBA" id="ARBA00022927"/>
    </source>
</evidence>
<organism evidence="18 19">
    <name type="scientific">Phytophthora aleatoria</name>
    <dbReference type="NCBI Taxonomy" id="2496075"/>
    <lineage>
        <taxon>Eukaryota</taxon>
        <taxon>Sar</taxon>
        <taxon>Stramenopiles</taxon>
        <taxon>Oomycota</taxon>
        <taxon>Peronosporomycetes</taxon>
        <taxon>Peronosporales</taxon>
        <taxon>Peronosporaceae</taxon>
        <taxon>Phytophthora</taxon>
    </lineage>
</organism>
<protein>
    <recommendedName>
        <fullName evidence="20">Protein transport protein SEC23</fullName>
    </recommendedName>
</protein>
<reference evidence="18" key="1">
    <citation type="submission" date="2021-01" db="EMBL/GenBank/DDBJ databases">
        <title>Phytophthora aleatoria, a newly-described species from Pinus radiata is distinct from Phytophthora cactorum isolates based on comparative genomics.</title>
        <authorList>
            <person name="Mcdougal R."/>
            <person name="Panda P."/>
            <person name="Williams N."/>
            <person name="Studholme D.J."/>
        </authorList>
    </citation>
    <scope>NUCLEOTIDE SEQUENCE</scope>
    <source>
        <strain evidence="18">NZFS 4037</strain>
    </source>
</reference>
<evidence type="ECO:0000313" key="18">
    <source>
        <dbReference type="EMBL" id="KAG6975926.1"/>
    </source>
</evidence>
<comment type="subcellular location">
    <subcellularLocation>
        <location evidence="1">Cytoplasmic vesicle</location>
        <location evidence="1">COPII-coated vesicle membrane</location>
        <topology evidence="1">Peripheral membrane protein</topology>
        <orientation evidence="1">Cytoplasmic side</orientation>
    </subcellularLocation>
    <subcellularLocation>
        <location evidence="2">Endoplasmic reticulum membrane</location>
        <topology evidence="2">Peripheral membrane protein</topology>
        <orientation evidence="2">Cytoplasmic side</orientation>
    </subcellularLocation>
</comment>
<evidence type="ECO:0000256" key="6">
    <source>
        <dbReference type="ARBA" id="ARBA00022833"/>
    </source>
</evidence>
<dbReference type="GO" id="GO:0090110">
    <property type="term" value="P:COPII-coated vesicle cargo loading"/>
    <property type="evidence" value="ECO:0007669"/>
    <property type="project" value="TreeGrafter"/>
</dbReference>
<evidence type="ECO:0000256" key="10">
    <source>
        <dbReference type="ARBA" id="ARBA00023329"/>
    </source>
</evidence>
<evidence type="ECO:0000256" key="12">
    <source>
        <dbReference type="SAM" id="MobiDB-lite"/>
    </source>
</evidence>
<dbReference type="Pfam" id="PF08033">
    <property type="entry name" value="Sec23_BS"/>
    <property type="match status" value="1"/>
</dbReference>
<dbReference type="EMBL" id="JAENGY010000046">
    <property type="protein sequence ID" value="KAG6975926.1"/>
    <property type="molecule type" value="Genomic_DNA"/>
</dbReference>
<comment type="caution">
    <text evidence="18">The sequence shown here is derived from an EMBL/GenBank/DDBJ whole genome shotgun (WGS) entry which is preliminary data.</text>
</comment>
<keyword evidence="7" id="KW-0931">ER-Golgi transport</keyword>
<dbReference type="InterPro" id="IPR006895">
    <property type="entry name" value="Znf_Sec23_Sec24"/>
</dbReference>
<dbReference type="GO" id="GO:0005789">
    <property type="term" value="C:endoplasmic reticulum membrane"/>
    <property type="evidence" value="ECO:0007669"/>
    <property type="project" value="UniProtKB-SubCell"/>
</dbReference>
<keyword evidence="5" id="KW-0256">Endoplasmic reticulum</keyword>
<feature type="compositionally biased region" description="Low complexity" evidence="12">
    <location>
        <begin position="246"/>
        <end position="296"/>
    </location>
</feature>
<evidence type="ECO:0000256" key="7">
    <source>
        <dbReference type="ARBA" id="ARBA00022892"/>
    </source>
</evidence>
<feature type="domain" description="Sec23/Sec24 helical" evidence="16">
    <location>
        <begin position="835"/>
        <end position="934"/>
    </location>
</feature>
<dbReference type="FunFam" id="3.40.50.410:FF:000008">
    <property type="entry name" value="Protein transport protein SEC23"/>
    <property type="match status" value="1"/>
</dbReference>
<dbReference type="Pfam" id="PF00626">
    <property type="entry name" value="Gelsolin"/>
    <property type="match status" value="1"/>
</dbReference>
<feature type="region of interest" description="Disordered" evidence="12">
    <location>
        <begin position="246"/>
        <end position="300"/>
    </location>
</feature>
<evidence type="ECO:0000256" key="11">
    <source>
        <dbReference type="ARBA" id="ARBA00025471"/>
    </source>
</evidence>
<dbReference type="GO" id="GO:0008270">
    <property type="term" value="F:zinc ion binding"/>
    <property type="evidence" value="ECO:0007669"/>
    <property type="project" value="InterPro"/>
</dbReference>
<evidence type="ECO:0000259" key="14">
    <source>
        <dbReference type="Pfam" id="PF04810"/>
    </source>
</evidence>
<accession>A0A8J5J5F5</accession>
<feature type="region of interest" description="Disordered" evidence="12">
    <location>
        <begin position="1"/>
        <end position="29"/>
    </location>
</feature>
<keyword evidence="6" id="KW-0862">Zinc</keyword>
<feature type="domain" description="Sec23/Sec24 beta-sandwich" evidence="17">
    <location>
        <begin position="717"/>
        <end position="821"/>
    </location>
</feature>
<keyword evidence="3" id="KW-0813">Transport</keyword>
<dbReference type="FunFam" id="1.20.120.730:FF:000005">
    <property type="entry name" value="Protein transport protein SEC23"/>
    <property type="match status" value="1"/>
</dbReference>
<dbReference type="FunFam" id="2.30.30.380:FF:000001">
    <property type="entry name" value="Protein transport protein SEC23"/>
    <property type="match status" value="1"/>
</dbReference>
<proteinExistence type="predicted"/>
<feature type="region of interest" description="Disordered" evidence="12">
    <location>
        <begin position="514"/>
        <end position="533"/>
    </location>
</feature>
<dbReference type="AlphaFoldDB" id="A0A8J5J5F5"/>
<evidence type="ECO:0000259" key="17">
    <source>
        <dbReference type="Pfam" id="PF08033"/>
    </source>
</evidence>
<dbReference type="InterPro" id="IPR006900">
    <property type="entry name" value="Sec23/24_helical_dom"/>
</dbReference>
<dbReference type="CDD" id="cd11287">
    <property type="entry name" value="Sec23_C"/>
    <property type="match status" value="1"/>
</dbReference>
<dbReference type="InterPro" id="IPR037550">
    <property type="entry name" value="Sec23_C"/>
</dbReference>
<dbReference type="FunFam" id="3.40.20.10:FF:000014">
    <property type="entry name" value="Protein transport protein SEC23"/>
    <property type="match status" value="1"/>
</dbReference>
<dbReference type="Pfam" id="PF04815">
    <property type="entry name" value="Sec23_helical"/>
    <property type="match status" value="1"/>
</dbReference>
<keyword evidence="10" id="KW-0968">Cytoplasmic vesicle</keyword>
<feature type="compositionally biased region" description="Basic and acidic residues" evidence="12">
    <location>
        <begin position="8"/>
        <end position="25"/>
    </location>
</feature>
<feature type="domain" description="Gelsolin-like" evidence="13">
    <location>
        <begin position="950"/>
        <end position="1036"/>
    </location>
</feature>
<evidence type="ECO:0008006" key="20">
    <source>
        <dbReference type="Google" id="ProtNLM"/>
    </source>
</evidence>
<dbReference type="GO" id="GO:0070971">
    <property type="term" value="C:endoplasmic reticulum exit site"/>
    <property type="evidence" value="ECO:0007669"/>
    <property type="project" value="TreeGrafter"/>
</dbReference>
<gene>
    <name evidence="18" type="ORF">JG688_00001887</name>
</gene>
<sequence length="1077" mass="120189">MQPQPELNKQEQELNQEHEQSEPRALRPITEMEEQKVISSDVATGPACAQDVAAYCQKEANIVTLLRESPDMVEPRKIIEAVRKVRLCMITHAEVLSTDCVNTLSADSAGAAPTMAASVPTKSVAALDNEGVDDDSSMEINIYYSRHHNGARHALRSGGALAANHVQTGGPSSNLVEVLAHPLTWVFVLPFFAIGMYVSITQAATFLRRRREERRIESKQYLPCERLRRVDPIQLSPFQAATMQHGGYDQQQGGYGQQQYAQQGGYDQQQQYGQHQQQGGYDQQQYGQQGGYDQYGQQGGYQPGMQPQEWDFHAMEAKDGVRFSWNSWPCTKLEQTRCVMPTGCLYQPLKPIDGMPPAVEYDPIHCKACAAVLNPFCQVDFVSKLWVCPFCVTRNHFPPHYAENITQENLPAELIPQYTTLEYELQNRQAGPPVFVFCIDTCVPEEELEELKDSIQQTLNQLPPDALIGLVTFGTMVHVHELGFPEVPKSHVFRGNKDFTAQQVYDMLGLAATRKQQQQQMPGQPQQPQQQTSNSARFLLPVFECGFTLESILEDLQRDPWPVAADQRPQRCTGVAMSVCVGLLEATFRGQGARIMMFVGGPPTVGPGAIVSRDRKEDIRSHTDLQKDKAPLTKKALVHYNDLAARCVASSHVVDIFACSLDQSGVMEMAACVQKTGGVIVLADSFGQSVFRESFRRMFSKFSDEAADCDKDQLTMAFAASVEVLTSREFKVAGAIGPCAPLKRQGAAPKNVSEVEIGVGGTNAWSMGGIDPNTTVAIYFDISNQTPLAPGKARYIQLITRYQHASGRYRTRVTTICGPWTVDPNDTATLGRGFDQEAAAVLLARIAVHRSDQGEEQLDIMRWIDRSLIRLAARFADYRKDDPSSFRLSPEFAIFPQFMFHLRRSQFLTVFGYSPDESAYYRHCLLRESTTNSLVMIQPSLLSYSFNGPPVPALLDAASVRSDTILLLDSFFYVVVFHGDTIAAWRDQKFHEDPAHENFKNLLEAPQADAQLIMDSRFPVPRYVVCDQHKSQSRFLMAKLNPSVTHNSMDGQGEVIFTDDVSLKVFMEHLMNLAVKS</sequence>
<feature type="domain" description="Zinc finger Sec23/Sec24-type" evidence="14">
    <location>
        <begin position="363"/>
        <end position="401"/>
    </location>
</feature>
<evidence type="ECO:0000256" key="3">
    <source>
        <dbReference type="ARBA" id="ARBA00022448"/>
    </source>
</evidence>
<evidence type="ECO:0000259" key="16">
    <source>
        <dbReference type="Pfam" id="PF04815"/>
    </source>
</evidence>
<keyword evidence="9" id="KW-0472">Membrane</keyword>
<evidence type="ECO:0000256" key="2">
    <source>
        <dbReference type="ARBA" id="ARBA00004397"/>
    </source>
</evidence>
<keyword evidence="4" id="KW-0479">Metal-binding</keyword>
<dbReference type="Pfam" id="PF04811">
    <property type="entry name" value="Sec23_trunk"/>
    <property type="match status" value="1"/>
</dbReference>
<evidence type="ECO:0000256" key="4">
    <source>
        <dbReference type="ARBA" id="ARBA00022723"/>
    </source>
</evidence>
<evidence type="ECO:0000256" key="1">
    <source>
        <dbReference type="ARBA" id="ARBA00004299"/>
    </source>
</evidence>
<name>A0A8J5J5F5_9STRA</name>
<evidence type="ECO:0000256" key="9">
    <source>
        <dbReference type="ARBA" id="ARBA00023136"/>
    </source>
</evidence>
<dbReference type="GO" id="GO:0005096">
    <property type="term" value="F:GTPase activator activity"/>
    <property type="evidence" value="ECO:0007669"/>
    <property type="project" value="TreeGrafter"/>
</dbReference>
<dbReference type="GO" id="GO:0030127">
    <property type="term" value="C:COPII vesicle coat"/>
    <property type="evidence" value="ECO:0007669"/>
    <property type="project" value="InterPro"/>
</dbReference>
<dbReference type="Proteomes" id="UP000709295">
    <property type="component" value="Unassembled WGS sequence"/>
</dbReference>
<keyword evidence="8" id="KW-0653">Protein transport</keyword>
<evidence type="ECO:0000259" key="15">
    <source>
        <dbReference type="Pfam" id="PF04811"/>
    </source>
</evidence>
<evidence type="ECO:0000259" key="13">
    <source>
        <dbReference type="Pfam" id="PF00626"/>
    </source>
</evidence>
<dbReference type="PANTHER" id="PTHR11141">
    <property type="entry name" value="PROTEIN TRANSPORT PROTEIN SEC23"/>
    <property type="match status" value="1"/>
</dbReference>
<keyword evidence="19" id="KW-1185">Reference proteome</keyword>
<dbReference type="InterPro" id="IPR012990">
    <property type="entry name" value="Beta-sandwich_Sec23_24"/>
</dbReference>
<dbReference type="Pfam" id="PF04810">
    <property type="entry name" value="zf-Sec23_Sec24"/>
    <property type="match status" value="1"/>
</dbReference>